<sequence>MVHKSKNIAKKCTRSKLDDIPTDVLKEVNVGIKLKEEDRRRHEAETKLYHQWRKNNPIVRQYESKYHCKDLKLSWLDQQIEKRMQKEKEEEDSKRILKERDERIRKEKEEEENFKKNVEQKRQQLKRNLEEQMQELRRKQEISDQLKKYEECESRRKIELAEILEKEAAEEKRRRERECALYNIRQHKLKLKQRAVDIQESLAQEKLLIAKLKELDLEDAISDEVKKKEIKEGLTEFLNIVREQQELEKQRQRHLEFLFDSEAKAIYEKQTEMWTREESARQQLFKQVVDTIRLQIEENLEKNKEKQKQILIEREEMTRNIEEYDKELQKLKDEEGKRKVNVKKMIDDDVKVKNARKKQQENLKLREIDDELERIRKEEERLQQEILKIQQKRVPIRHARNRLFF</sequence>
<evidence type="ECO:0000256" key="1">
    <source>
        <dbReference type="ARBA" id="ARBA00004245"/>
    </source>
</evidence>
<dbReference type="PANTHER" id="PTHR31183:SF2">
    <property type="entry name" value="TRICHOPLEIN KERATIN FILAMENT-BINDING PROTEIN"/>
    <property type="match status" value="1"/>
</dbReference>
<dbReference type="InterPro" id="IPR043596">
    <property type="entry name" value="CFAP53/TCHP"/>
</dbReference>
<organism evidence="5 6">
    <name type="scientific">Rhamnusium bicolor</name>
    <dbReference type="NCBI Taxonomy" id="1586634"/>
    <lineage>
        <taxon>Eukaryota</taxon>
        <taxon>Metazoa</taxon>
        <taxon>Ecdysozoa</taxon>
        <taxon>Arthropoda</taxon>
        <taxon>Hexapoda</taxon>
        <taxon>Insecta</taxon>
        <taxon>Pterygota</taxon>
        <taxon>Neoptera</taxon>
        <taxon>Endopterygota</taxon>
        <taxon>Coleoptera</taxon>
        <taxon>Polyphaga</taxon>
        <taxon>Cucujiformia</taxon>
        <taxon>Chrysomeloidea</taxon>
        <taxon>Cerambycidae</taxon>
        <taxon>Lepturinae</taxon>
        <taxon>Rhagiini</taxon>
        <taxon>Rhamnusium</taxon>
    </lineage>
</organism>
<dbReference type="GO" id="GO:0045095">
    <property type="term" value="C:keratin filament"/>
    <property type="evidence" value="ECO:0007669"/>
    <property type="project" value="TreeGrafter"/>
</dbReference>
<dbReference type="GO" id="GO:0006915">
    <property type="term" value="P:apoptotic process"/>
    <property type="evidence" value="ECO:0007669"/>
    <property type="project" value="TreeGrafter"/>
</dbReference>
<evidence type="ECO:0000256" key="3">
    <source>
        <dbReference type="ARBA" id="ARBA00023212"/>
    </source>
</evidence>
<evidence type="ECO:0000256" key="2">
    <source>
        <dbReference type="ARBA" id="ARBA00022490"/>
    </source>
</evidence>
<keyword evidence="6" id="KW-1185">Reference proteome</keyword>
<reference evidence="5" key="1">
    <citation type="journal article" date="2023" name="Insect Mol. Biol.">
        <title>Genome sequencing provides insights into the evolution of gene families encoding plant cell wall-degrading enzymes in longhorned beetles.</title>
        <authorList>
            <person name="Shin N.R."/>
            <person name="Okamura Y."/>
            <person name="Kirsch R."/>
            <person name="Pauchet Y."/>
        </authorList>
    </citation>
    <scope>NUCLEOTIDE SEQUENCE</scope>
    <source>
        <strain evidence="5">RBIC_L_NR</strain>
    </source>
</reference>
<evidence type="ECO:0000256" key="4">
    <source>
        <dbReference type="SAM" id="Coils"/>
    </source>
</evidence>
<comment type="subcellular location">
    <subcellularLocation>
        <location evidence="1">Cytoplasm</location>
        <location evidence="1">Cytoskeleton</location>
    </subcellularLocation>
</comment>
<feature type="coiled-coil region" evidence="4">
    <location>
        <begin position="358"/>
        <end position="392"/>
    </location>
</feature>
<gene>
    <name evidence="5" type="ORF">NQ314_000184</name>
</gene>
<keyword evidence="2" id="KW-0963">Cytoplasm</keyword>
<feature type="coiled-coil region" evidence="4">
    <location>
        <begin position="97"/>
        <end position="146"/>
    </location>
</feature>
<evidence type="ECO:0000313" key="6">
    <source>
        <dbReference type="Proteomes" id="UP001162156"/>
    </source>
</evidence>
<dbReference type="AlphaFoldDB" id="A0AAV8ZVW8"/>
<keyword evidence="4" id="KW-0175">Coiled coil</keyword>
<dbReference type="PANTHER" id="PTHR31183">
    <property type="entry name" value="TRICHOPLEIN KERATIN FILAMENT-BINDING PROTEIN FAMILY MEMBER"/>
    <property type="match status" value="1"/>
</dbReference>
<evidence type="ECO:0008006" key="7">
    <source>
        <dbReference type="Google" id="ProtNLM"/>
    </source>
</evidence>
<dbReference type="EMBL" id="JANEYF010000064">
    <property type="protein sequence ID" value="KAJ8972451.1"/>
    <property type="molecule type" value="Genomic_DNA"/>
</dbReference>
<feature type="coiled-coil region" evidence="4">
    <location>
        <begin position="289"/>
        <end position="334"/>
    </location>
</feature>
<accession>A0AAV8ZVW8</accession>
<proteinExistence type="predicted"/>
<comment type="caution">
    <text evidence="5">The sequence shown here is derived from an EMBL/GenBank/DDBJ whole genome shotgun (WGS) entry which is preliminary data.</text>
</comment>
<dbReference type="Proteomes" id="UP001162156">
    <property type="component" value="Unassembled WGS sequence"/>
</dbReference>
<keyword evidence="3" id="KW-0206">Cytoskeleton</keyword>
<protein>
    <recommendedName>
        <fullName evidence="7">Trichohyalin-plectin-homology domain-containing protein</fullName>
    </recommendedName>
</protein>
<name>A0AAV8ZVW8_9CUCU</name>
<evidence type="ECO:0000313" key="5">
    <source>
        <dbReference type="EMBL" id="KAJ8972451.1"/>
    </source>
</evidence>